<name>A0A9P8C3P4_9HELO</name>
<reference evidence="1" key="1">
    <citation type="journal article" date="2021" name="IMA Fungus">
        <title>Genomic characterization of three marine fungi, including Emericellopsis atlantica sp. nov. with signatures of a generalist lifestyle and marine biomass degradation.</title>
        <authorList>
            <person name="Hagestad O.C."/>
            <person name="Hou L."/>
            <person name="Andersen J.H."/>
            <person name="Hansen E.H."/>
            <person name="Altermark B."/>
            <person name="Li C."/>
            <person name="Kuhnert E."/>
            <person name="Cox R.J."/>
            <person name="Crous P.W."/>
            <person name="Spatafora J.W."/>
            <person name="Lail K."/>
            <person name="Amirebrahimi M."/>
            <person name="Lipzen A."/>
            <person name="Pangilinan J."/>
            <person name="Andreopoulos W."/>
            <person name="Hayes R.D."/>
            <person name="Ng V."/>
            <person name="Grigoriev I.V."/>
            <person name="Jackson S.A."/>
            <person name="Sutton T.D.S."/>
            <person name="Dobson A.D.W."/>
            <person name="Rama T."/>
        </authorList>
    </citation>
    <scope>NUCLEOTIDE SEQUENCE</scope>
    <source>
        <strain evidence="1">TRa018bII</strain>
    </source>
</reference>
<evidence type="ECO:0008006" key="3">
    <source>
        <dbReference type="Google" id="ProtNLM"/>
    </source>
</evidence>
<proteinExistence type="predicted"/>
<evidence type="ECO:0000313" key="1">
    <source>
        <dbReference type="EMBL" id="KAG9232709.1"/>
    </source>
</evidence>
<comment type="caution">
    <text evidence="1">The sequence shown here is derived from an EMBL/GenBank/DDBJ whole genome shotgun (WGS) entry which is preliminary data.</text>
</comment>
<dbReference type="InterPro" id="IPR011009">
    <property type="entry name" value="Kinase-like_dom_sf"/>
</dbReference>
<gene>
    <name evidence="1" type="ORF">BJ875DRAFT_513936</name>
</gene>
<protein>
    <recommendedName>
        <fullName evidence="3">Protein kinase domain-containing protein</fullName>
    </recommendedName>
</protein>
<dbReference type="EMBL" id="MU251534">
    <property type="protein sequence ID" value="KAG9232709.1"/>
    <property type="molecule type" value="Genomic_DNA"/>
</dbReference>
<accession>A0A9P8C3P4</accession>
<dbReference type="Gene3D" id="1.10.510.10">
    <property type="entry name" value="Transferase(Phosphotransferase) domain 1"/>
    <property type="match status" value="1"/>
</dbReference>
<evidence type="ECO:0000313" key="2">
    <source>
        <dbReference type="Proteomes" id="UP000824998"/>
    </source>
</evidence>
<keyword evidence="2" id="KW-1185">Reference proteome</keyword>
<dbReference type="Proteomes" id="UP000824998">
    <property type="component" value="Unassembled WGS sequence"/>
</dbReference>
<dbReference type="OrthoDB" id="3432205at2759"/>
<dbReference type="SUPFAM" id="SSF56112">
    <property type="entry name" value="Protein kinase-like (PK-like)"/>
    <property type="match status" value="1"/>
</dbReference>
<dbReference type="AlphaFoldDB" id="A0A9P8C3P4"/>
<sequence length="193" mass="22070">MVAIQKISSDDFNQFKRCKHENLLAIIEAYRFEGQIFAVTNYTATSLLHIIAIPLQLEEVFKGMKYLSQFGIAHKKLHSSKILFSSDGCAKIAHFDDCQSTELALARPLRIIALEMMQNGNSPTADEKLILKDPGRWSAEVSNFMDVASWATLKEIQNNKFLKYASPTVMIPFVEYARWETVESHYFRINSNE</sequence>
<organism evidence="1 2">
    <name type="scientific">Amylocarpus encephaloides</name>
    <dbReference type="NCBI Taxonomy" id="45428"/>
    <lineage>
        <taxon>Eukaryota</taxon>
        <taxon>Fungi</taxon>
        <taxon>Dikarya</taxon>
        <taxon>Ascomycota</taxon>
        <taxon>Pezizomycotina</taxon>
        <taxon>Leotiomycetes</taxon>
        <taxon>Helotiales</taxon>
        <taxon>Helotiales incertae sedis</taxon>
        <taxon>Amylocarpus</taxon>
    </lineage>
</organism>